<evidence type="ECO:0000313" key="2">
    <source>
        <dbReference type="EMBL" id="TVU45441.1"/>
    </source>
</evidence>
<comment type="caution">
    <text evidence="2">The sequence shown here is derived from an EMBL/GenBank/DDBJ whole genome shotgun (WGS) entry which is preliminary data.</text>
</comment>
<dbReference type="Gramene" id="TVU45441">
    <property type="protein sequence ID" value="TVU45441"/>
    <property type="gene ID" value="EJB05_04928"/>
</dbReference>
<name>A0A5J9WBS8_9POAL</name>
<organism evidence="2 3">
    <name type="scientific">Eragrostis curvula</name>
    <name type="common">weeping love grass</name>
    <dbReference type="NCBI Taxonomy" id="38414"/>
    <lineage>
        <taxon>Eukaryota</taxon>
        <taxon>Viridiplantae</taxon>
        <taxon>Streptophyta</taxon>
        <taxon>Embryophyta</taxon>
        <taxon>Tracheophyta</taxon>
        <taxon>Spermatophyta</taxon>
        <taxon>Magnoliopsida</taxon>
        <taxon>Liliopsida</taxon>
        <taxon>Poales</taxon>
        <taxon>Poaceae</taxon>
        <taxon>PACMAD clade</taxon>
        <taxon>Chloridoideae</taxon>
        <taxon>Eragrostideae</taxon>
        <taxon>Eragrostidinae</taxon>
        <taxon>Eragrostis</taxon>
    </lineage>
</organism>
<proteinExistence type="predicted"/>
<evidence type="ECO:0000313" key="3">
    <source>
        <dbReference type="Proteomes" id="UP000324897"/>
    </source>
</evidence>
<sequence length="126" mass="13782">MMKSVLVNVMIMFLVCVIFGSLAQSGRPQQVDAGSFIPTTANTTSFDEGKMHIILCATGKCKYFSPDFQDCYCCPDGSRKEFCHLTMEDCQANCHACIPACPPKLPVQSAMEGRPLDAILNATSYK</sequence>
<evidence type="ECO:0008006" key="4">
    <source>
        <dbReference type="Google" id="ProtNLM"/>
    </source>
</evidence>
<dbReference type="AlphaFoldDB" id="A0A5J9WBS8"/>
<gene>
    <name evidence="2" type="ORF">EJB05_04928</name>
</gene>
<keyword evidence="3" id="KW-1185">Reference proteome</keyword>
<feature type="signal peptide" evidence="1">
    <location>
        <begin position="1"/>
        <end position="28"/>
    </location>
</feature>
<feature type="chain" id="PRO_5023943785" description="Embryo surrounding factor 1 brassicaceae domain-containing protein" evidence="1">
    <location>
        <begin position="29"/>
        <end position="126"/>
    </location>
</feature>
<dbReference type="OrthoDB" id="691434at2759"/>
<reference evidence="2 3" key="1">
    <citation type="journal article" date="2019" name="Sci. Rep.">
        <title>A high-quality genome of Eragrostis curvula grass provides insights into Poaceae evolution and supports new strategies to enhance forage quality.</title>
        <authorList>
            <person name="Carballo J."/>
            <person name="Santos B.A.C.M."/>
            <person name="Zappacosta D."/>
            <person name="Garbus I."/>
            <person name="Selva J.P."/>
            <person name="Gallo C.A."/>
            <person name="Diaz A."/>
            <person name="Albertini E."/>
            <person name="Caccamo M."/>
            <person name="Echenique V."/>
        </authorList>
    </citation>
    <scope>NUCLEOTIDE SEQUENCE [LARGE SCALE GENOMIC DNA]</scope>
    <source>
        <strain evidence="3">cv. Victoria</strain>
        <tissue evidence="2">Leaf</tissue>
    </source>
</reference>
<evidence type="ECO:0000256" key="1">
    <source>
        <dbReference type="SAM" id="SignalP"/>
    </source>
</evidence>
<dbReference type="Proteomes" id="UP000324897">
    <property type="component" value="Chromosome 5"/>
</dbReference>
<accession>A0A5J9WBS8</accession>
<dbReference type="EMBL" id="RWGY01000004">
    <property type="protein sequence ID" value="TVU45441.1"/>
    <property type="molecule type" value="Genomic_DNA"/>
</dbReference>
<keyword evidence="1" id="KW-0732">Signal</keyword>
<protein>
    <recommendedName>
        <fullName evidence="4">Embryo surrounding factor 1 brassicaceae domain-containing protein</fullName>
    </recommendedName>
</protein>